<feature type="signal peptide" evidence="1">
    <location>
        <begin position="1"/>
        <end position="20"/>
    </location>
</feature>
<feature type="chain" id="PRO_5004190089" evidence="1">
    <location>
        <begin position="21"/>
        <end position="158"/>
    </location>
</feature>
<name>Q1HRS2_AEDAE</name>
<proteinExistence type="evidence at transcript level"/>
<reference evidence="2" key="1">
    <citation type="submission" date="2006-03" db="EMBL/GenBank/DDBJ databases">
        <authorList>
            <person name="Ribeiro J.M.C."/>
            <person name="Chandra P.K."/>
            <person name="Calvo E."/>
            <person name="Pham V.M."/>
            <person name="Wikel S.K."/>
        </authorList>
    </citation>
    <scope>NUCLEOTIDE SEQUENCE</scope>
</reference>
<reference evidence="2" key="2">
    <citation type="journal article" date="2007" name="BMC Genomics">
        <title>An annotated catalogue of salivary gland transcripts in the adult female mosquito, Aedes aegypti.</title>
        <authorList>
            <person name="Ribeiro J.M."/>
            <person name="Arca B."/>
            <person name="Lombardo F."/>
            <person name="Calvo E."/>
            <person name="Phan V.M."/>
            <person name="Chandra P.K."/>
            <person name="Wikel S.K."/>
        </authorList>
    </citation>
    <scope>NUCLEOTIDE SEQUENCE</scope>
</reference>
<dbReference type="EMBL" id="DQ440022">
    <property type="protein sequence ID" value="ABF18055.1"/>
    <property type="molecule type" value="mRNA"/>
</dbReference>
<evidence type="ECO:0000256" key="1">
    <source>
        <dbReference type="SAM" id="SignalP"/>
    </source>
</evidence>
<sequence>MIALGLYLTVLVNLLSTTSGNLQRSTTTTTEKTPTADSTKIGRLYFGTLVYVNATKDQELINGVFDAILNRLAKLNVEDVHEKNVGRYDMTTLLCWAVNNYLLYDKYNEKADMVYKLAKKFYPERNDKAKTEREILARQPCKANLPVTVITGFAWNKT</sequence>
<evidence type="ECO:0000313" key="2">
    <source>
        <dbReference type="EMBL" id="ABF18055.1"/>
    </source>
</evidence>
<organism evidence="2">
    <name type="scientific">Aedes aegypti</name>
    <name type="common">Yellowfever mosquito</name>
    <name type="synonym">Culex aegypti</name>
    <dbReference type="NCBI Taxonomy" id="7159"/>
    <lineage>
        <taxon>Eukaryota</taxon>
        <taxon>Metazoa</taxon>
        <taxon>Ecdysozoa</taxon>
        <taxon>Arthropoda</taxon>
        <taxon>Hexapoda</taxon>
        <taxon>Insecta</taxon>
        <taxon>Pterygota</taxon>
        <taxon>Neoptera</taxon>
        <taxon>Endopterygota</taxon>
        <taxon>Diptera</taxon>
        <taxon>Nematocera</taxon>
        <taxon>Culicoidea</taxon>
        <taxon>Culicidae</taxon>
        <taxon>Culicinae</taxon>
        <taxon>Aedini</taxon>
        <taxon>Aedes</taxon>
        <taxon>Stegomyia</taxon>
    </lineage>
</organism>
<protein>
    <submittedName>
        <fullName evidence="2">Salivary secreted peptide</fullName>
    </submittedName>
</protein>
<accession>Q1HRS2</accession>
<dbReference type="VEuPathDB" id="VectorBase:AAEL019996"/>
<dbReference type="AlphaFoldDB" id="Q1HRS2"/>
<keyword evidence="1" id="KW-0732">Signal</keyword>